<dbReference type="EMBL" id="JBHIRY010000010">
    <property type="protein sequence ID" value="MFB5761257.1"/>
    <property type="molecule type" value="Genomic_DNA"/>
</dbReference>
<keyword evidence="5" id="KW-1185">Reference proteome</keyword>
<dbReference type="Pfam" id="PF01497">
    <property type="entry name" value="Peripla_BP_2"/>
    <property type="match status" value="1"/>
</dbReference>
<feature type="domain" description="Fe/B12 periplasmic-binding" evidence="3">
    <location>
        <begin position="76"/>
        <end position="335"/>
    </location>
</feature>
<comment type="caution">
    <text evidence="4">The sequence shown here is derived from an EMBL/GenBank/DDBJ whole genome shotgun (WGS) entry which is preliminary data.</text>
</comment>
<evidence type="ECO:0000313" key="5">
    <source>
        <dbReference type="Proteomes" id="UP001580430"/>
    </source>
</evidence>
<dbReference type="Proteomes" id="UP001580430">
    <property type="component" value="Unassembled WGS sequence"/>
</dbReference>
<feature type="signal peptide" evidence="2">
    <location>
        <begin position="1"/>
        <end position="29"/>
    </location>
</feature>
<protein>
    <submittedName>
        <fullName evidence="4">ABC transporter substrate-binding protein</fullName>
    </submittedName>
</protein>
<dbReference type="RefSeq" id="WP_375520430.1">
    <property type="nucleotide sequence ID" value="NZ_JBHIRY010000010.1"/>
</dbReference>
<keyword evidence="2" id="KW-0732">Signal</keyword>
<reference evidence="4 5" key="1">
    <citation type="submission" date="2024-09" db="EMBL/GenBank/DDBJ databases">
        <title>Paenibacillus zeirhizospherea sp. nov., isolated from surface of the maize (Zea mays) roots in a horticulture field, Hungary.</title>
        <authorList>
            <person name="Marton D."/>
            <person name="Farkas M."/>
            <person name="Bedics A."/>
            <person name="Toth E."/>
            <person name="Tancsics A."/>
            <person name="Boka K."/>
            <person name="Marati G."/>
            <person name="Kriszt B."/>
            <person name="Cserhati M."/>
        </authorList>
    </citation>
    <scope>NUCLEOTIDE SEQUENCE [LARGE SCALE GENOMIC DNA]</scope>
    <source>
        <strain evidence="4 5">JCM 18446</strain>
    </source>
</reference>
<name>A0ABV5C153_9BACL</name>
<comment type="similarity">
    <text evidence="1">Belongs to the bacterial solute-binding protein 8 family.</text>
</comment>
<dbReference type="Gene3D" id="3.40.50.1980">
    <property type="entry name" value="Nitrogenase molybdenum iron protein domain"/>
    <property type="match status" value="2"/>
</dbReference>
<proteinExistence type="inferred from homology"/>
<feature type="chain" id="PRO_5045218893" evidence="2">
    <location>
        <begin position="30"/>
        <end position="339"/>
    </location>
</feature>
<dbReference type="PANTHER" id="PTHR30535">
    <property type="entry name" value="VITAMIN B12-BINDING PROTEIN"/>
    <property type="match status" value="1"/>
</dbReference>
<organism evidence="4 5">
    <name type="scientific">Paenibacillus medicaginis</name>
    <dbReference type="NCBI Taxonomy" id="1470560"/>
    <lineage>
        <taxon>Bacteria</taxon>
        <taxon>Bacillati</taxon>
        <taxon>Bacillota</taxon>
        <taxon>Bacilli</taxon>
        <taxon>Bacillales</taxon>
        <taxon>Paenibacillaceae</taxon>
        <taxon>Paenibacillus</taxon>
    </lineage>
</organism>
<gene>
    <name evidence="4" type="ORF">ACE5LO_12725</name>
</gene>
<dbReference type="PANTHER" id="PTHR30535:SF34">
    <property type="entry name" value="MOLYBDATE-BINDING PROTEIN MOLA"/>
    <property type="match status" value="1"/>
</dbReference>
<dbReference type="PROSITE" id="PS51257">
    <property type="entry name" value="PROKAR_LIPOPROTEIN"/>
    <property type="match status" value="1"/>
</dbReference>
<dbReference type="SUPFAM" id="SSF53807">
    <property type="entry name" value="Helical backbone' metal receptor"/>
    <property type="match status" value="1"/>
</dbReference>
<dbReference type="InterPro" id="IPR002491">
    <property type="entry name" value="ABC_transptr_periplasmic_BD"/>
</dbReference>
<sequence length="339" mass="36884">MKSHYWKWILITCLVVLLTACTNTDTSGANVSSDDTSPVKEKELTSAPFSGEAAQPYLTFQDLNGETVTLENKPERIIILNNELTELFYQVGGQAVGIATSAGVEIPEQAANVKQVGTISSVNMEEILKLKPDLVIGQPLFHKDLKSTFADSGIPFAILTVKSIEDIRNNAKLFGQIIGNEERAQIAIGNMDTKLNELTADLPANKPSYAIITLMANTASLQKSSSIALDIASLLQMNNIAEDIPSGNMPSSVPFSIEKLVELNPEHLFIVVHGSDEEGQRMIQSQLESNPAWKSLQAVKSGHLEILPPSMFVTSPGLQIWESVEYMKQLVFPSSAATQ</sequence>
<evidence type="ECO:0000259" key="3">
    <source>
        <dbReference type="PROSITE" id="PS50983"/>
    </source>
</evidence>
<dbReference type="PROSITE" id="PS50983">
    <property type="entry name" value="FE_B12_PBP"/>
    <property type="match status" value="1"/>
</dbReference>
<dbReference type="InterPro" id="IPR050902">
    <property type="entry name" value="ABC_Transporter_SBP"/>
</dbReference>
<evidence type="ECO:0000313" key="4">
    <source>
        <dbReference type="EMBL" id="MFB5761257.1"/>
    </source>
</evidence>
<accession>A0ABV5C153</accession>
<evidence type="ECO:0000256" key="2">
    <source>
        <dbReference type="SAM" id="SignalP"/>
    </source>
</evidence>
<evidence type="ECO:0000256" key="1">
    <source>
        <dbReference type="ARBA" id="ARBA00008814"/>
    </source>
</evidence>